<protein>
    <submittedName>
        <fullName evidence="2">Uncharacterized protein</fullName>
    </submittedName>
</protein>
<reference evidence="2 3" key="1">
    <citation type="journal article" date="2019" name="Antonie Van Leeuwenhoek">
        <title>Description of 'Ca. Methylobacter oryzae' KRF1, a novel species from the environmentally important Methylobacter clade 2.</title>
        <authorList>
            <person name="Khatri K."/>
            <person name="Mohite J.A."/>
            <person name="Pandit P.S."/>
            <person name="Bahulikar R."/>
            <person name="Rahalkar M.C."/>
        </authorList>
    </citation>
    <scope>NUCLEOTIDE SEQUENCE [LARGE SCALE GENOMIC DNA]</scope>
    <source>
        <strain evidence="2 3">KRF1</strain>
    </source>
</reference>
<feature type="region of interest" description="Disordered" evidence="1">
    <location>
        <begin position="31"/>
        <end position="78"/>
    </location>
</feature>
<organism evidence="2 3">
    <name type="scientific">Candidatus Methylobacter oryzae</name>
    <dbReference type="NCBI Taxonomy" id="2497749"/>
    <lineage>
        <taxon>Bacteria</taxon>
        <taxon>Pseudomonadati</taxon>
        <taxon>Pseudomonadota</taxon>
        <taxon>Gammaproteobacteria</taxon>
        <taxon>Methylococcales</taxon>
        <taxon>Methylococcaceae</taxon>
        <taxon>Methylobacter</taxon>
    </lineage>
</organism>
<dbReference type="EMBL" id="RYFG02000063">
    <property type="protein sequence ID" value="TRW98944.1"/>
    <property type="molecule type" value="Genomic_DNA"/>
</dbReference>
<name>A0ABY3CCD3_9GAMM</name>
<proteinExistence type="predicted"/>
<sequence length="78" mass="8544">MSIMKRLSCRYTNLPGFATAMDGGSVAIGTTARDAGGTTPRMGEVESRLEQRSRATQERLPRELMLPTAMDGGRERLQ</sequence>
<dbReference type="Proteomes" id="UP000733744">
    <property type="component" value="Unassembled WGS sequence"/>
</dbReference>
<accession>A0ABY3CCD3</accession>
<comment type="caution">
    <text evidence="2">The sequence shown here is derived from an EMBL/GenBank/DDBJ whole genome shotgun (WGS) entry which is preliminary data.</text>
</comment>
<evidence type="ECO:0000313" key="2">
    <source>
        <dbReference type="EMBL" id="TRW98944.1"/>
    </source>
</evidence>
<feature type="compositionally biased region" description="Basic and acidic residues" evidence="1">
    <location>
        <begin position="43"/>
        <end position="62"/>
    </location>
</feature>
<keyword evidence="3" id="KW-1185">Reference proteome</keyword>
<gene>
    <name evidence="2" type="ORF">EKO24_006970</name>
</gene>
<evidence type="ECO:0000313" key="3">
    <source>
        <dbReference type="Proteomes" id="UP000733744"/>
    </source>
</evidence>
<evidence type="ECO:0000256" key="1">
    <source>
        <dbReference type="SAM" id="MobiDB-lite"/>
    </source>
</evidence>